<dbReference type="SUPFAM" id="SSF56300">
    <property type="entry name" value="Metallo-dependent phosphatases"/>
    <property type="match status" value="1"/>
</dbReference>
<keyword evidence="5" id="KW-0378">Hydrolase</keyword>
<dbReference type="InterPro" id="IPR008334">
    <property type="entry name" value="5'-Nucleotdase_C"/>
</dbReference>
<dbReference type="InterPro" id="IPR036907">
    <property type="entry name" value="5'-Nucleotdase_C_sf"/>
</dbReference>
<dbReference type="Gene3D" id="3.60.21.10">
    <property type="match status" value="1"/>
</dbReference>
<dbReference type="EMBL" id="BAAACW010000007">
    <property type="protein sequence ID" value="GAA0351435.1"/>
    <property type="molecule type" value="Genomic_DNA"/>
</dbReference>
<keyword evidence="2" id="KW-0479">Metal-binding</keyword>
<evidence type="ECO:0000256" key="3">
    <source>
        <dbReference type="ARBA" id="ARBA00022729"/>
    </source>
</evidence>
<evidence type="ECO:0000313" key="8">
    <source>
        <dbReference type="EMBL" id="GAA0351435.1"/>
    </source>
</evidence>
<dbReference type="Pfam" id="PF00149">
    <property type="entry name" value="Metallophos"/>
    <property type="match status" value="1"/>
</dbReference>
<protein>
    <submittedName>
        <fullName evidence="8">Bifunctional metallophosphatase/5'-nucleotidase</fullName>
    </submittedName>
</protein>
<dbReference type="PRINTS" id="PR01607">
    <property type="entry name" value="APYRASEFAMLY"/>
</dbReference>
<dbReference type="InterPro" id="IPR041827">
    <property type="entry name" value="CpdB_N"/>
</dbReference>
<keyword evidence="3" id="KW-0732">Signal</keyword>
<dbReference type="PANTHER" id="PTHR11575:SF6">
    <property type="entry name" value="2',3'-CYCLIC-NUCLEOTIDE 2'-PHOSPHODIESTERASE_3'-NUCLEOTIDASE"/>
    <property type="match status" value="1"/>
</dbReference>
<name>A0ABP3GP80_9LACT</name>
<organism evidence="8 9">
    <name type="scientific">Alkalibacterium iburiense</name>
    <dbReference type="NCBI Taxonomy" id="290589"/>
    <lineage>
        <taxon>Bacteria</taxon>
        <taxon>Bacillati</taxon>
        <taxon>Bacillota</taxon>
        <taxon>Bacilli</taxon>
        <taxon>Lactobacillales</taxon>
        <taxon>Carnobacteriaceae</taxon>
        <taxon>Alkalibacterium</taxon>
    </lineage>
</organism>
<feature type="domain" description="5'-Nucleotidase C-terminal" evidence="7">
    <location>
        <begin position="321"/>
        <end position="479"/>
    </location>
</feature>
<keyword evidence="9" id="KW-1185">Reference proteome</keyword>
<sequence>MKLTIFETSDVHGYLFPTDYQSRKQEAEFGLFKLATLLKEERKKAEGPTLTIENGDFIQGSPYSYYIVKEKQNAKTLIEALNLLEVDAGVIGNHEFNYGVDYLNTAISSAQYPVLCANILNTSGEPAWDTPYKIVEKEGIKIGLLGLTTPYIPNWEHPENIEGLSFQSAVEAAKKYVPILKEKADVIIVSYHGGFERDLKTGEETEVLTGENEGYALLKEVDGIDVLLSGHQHRLIAEVVDKTAVVMPGEKGTYLGKVTLDIQKENDQVEILSMTPELLSVEGVEPDKEMLETFLSVNDEVEEWLDQPIGEVYGDLEIKDVEKARRVEHPYVEFIQRVQMHFTDCDISGTALFNNSARGFDSVVTMRDIVLNYIYPNTLAVMKVSGKDLKEALERSATYFKINNRGDIDINPEFLNPKPQMYNYDMYEGIDYTIDVSQPEYERVIEFKYKGKDIQPDDTLEIVINQYRAVGGGNYHMFDASKIIREVTIPMTELIGEYFNQFSPVEAKVNHNFKVIATK</sequence>
<evidence type="ECO:0000259" key="7">
    <source>
        <dbReference type="Pfam" id="PF02872"/>
    </source>
</evidence>
<reference evidence="9" key="1">
    <citation type="journal article" date="2019" name="Int. J. Syst. Evol. Microbiol.">
        <title>The Global Catalogue of Microorganisms (GCM) 10K type strain sequencing project: providing services to taxonomists for standard genome sequencing and annotation.</title>
        <authorList>
            <consortium name="The Broad Institute Genomics Platform"/>
            <consortium name="The Broad Institute Genome Sequencing Center for Infectious Disease"/>
            <person name="Wu L."/>
            <person name="Ma J."/>
        </authorList>
    </citation>
    <scope>NUCLEOTIDE SEQUENCE [LARGE SCALE GENOMIC DNA]</scope>
    <source>
        <strain evidence="9">JCM 12662</strain>
    </source>
</reference>
<accession>A0ABP3GP80</accession>
<evidence type="ECO:0000259" key="6">
    <source>
        <dbReference type="Pfam" id="PF00149"/>
    </source>
</evidence>
<dbReference type="InterPro" id="IPR006179">
    <property type="entry name" value="5_nucleotidase/apyrase"/>
</dbReference>
<dbReference type="InterPro" id="IPR004843">
    <property type="entry name" value="Calcineurin-like_PHP"/>
</dbReference>
<evidence type="ECO:0000313" key="9">
    <source>
        <dbReference type="Proteomes" id="UP001501166"/>
    </source>
</evidence>
<dbReference type="SUPFAM" id="SSF55816">
    <property type="entry name" value="5'-nucleotidase (syn. UDP-sugar hydrolase), C-terminal domain"/>
    <property type="match status" value="1"/>
</dbReference>
<dbReference type="PANTHER" id="PTHR11575">
    <property type="entry name" value="5'-NUCLEOTIDASE-RELATED"/>
    <property type="match status" value="1"/>
</dbReference>
<gene>
    <name evidence="8" type="ORF">GCM10008932_00730</name>
</gene>
<evidence type="ECO:0000256" key="4">
    <source>
        <dbReference type="ARBA" id="ARBA00022741"/>
    </source>
</evidence>
<comment type="caution">
    <text evidence="8">The sequence shown here is derived from an EMBL/GenBank/DDBJ whole genome shotgun (WGS) entry which is preliminary data.</text>
</comment>
<dbReference type="Proteomes" id="UP001501166">
    <property type="component" value="Unassembled WGS sequence"/>
</dbReference>
<feature type="domain" description="Calcineurin-like phosphoesterase" evidence="6">
    <location>
        <begin position="4"/>
        <end position="234"/>
    </location>
</feature>
<evidence type="ECO:0000256" key="2">
    <source>
        <dbReference type="ARBA" id="ARBA00022723"/>
    </source>
</evidence>
<dbReference type="RefSeq" id="WP_343752836.1">
    <property type="nucleotide sequence ID" value="NZ_BAAACW010000007.1"/>
</dbReference>
<dbReference type="InterPro" id="IPR029052">
    <property type="entry name" value="Metallo-depent_PP-like"/>
</dbReference>
<evidence type="ECO:0000256" key="1">
    <source>
        <dbReference type="ARBA" id="ARBA00006654"/>
    </source>
</evidence>
<comment type="similarity">
    <text evidence="1 5">Belongs to the 5'-nucleotidase family.</text>
</comment>
<dbReference type="Pfam" id="PF02872">
    <property type="entry name" value="5_nucleotid_C"/>
    <property type="match status" value="1"/>
</dbReference>
<dbReference type="CDD" id="cd07410">
    <property type="entry name" value="MPP_CpdB_N"/>
    <property type="match status" value="1"/>
</dbReference>
<evidence type="ECO:0000256" key="5">
    <source>
        <dbReference type="RuleBase" id="RU362119"/>
    </source>
</evidence>
<keyword evidence="4 5" id="KW-0547">Nucleotide-binding</keyword>
<proteinExistence type="inferred from homology"/>
<dbReference type="Gene3D" id="3.90.780.10">
    <property type="entry name" value="5'-Nucleotidase, C-terminal domain"/>
    <property type="match status" value="1"/>
</dbReference>